<name>T0HRZ6_9SPHN</name>
<evidence type="ECO:0000256" key="1">
    <source>
        <dbReference type="SAM" id="MobiDB-lite"/>
    </source>
</evidence>
<evidence type="ECO:0000313" key="3">
    <source>
        <dbReference type="Proteomes" id="UP000015524"/>
    </source>
</evidence>
<organism evidence="2 3">
    <name type="scientific">Sphingobium baderi LL03</name>
    <dbReference type="NCBI Taxonomy" id="1114964"/>
    <lineage>
        <taxon>Bacteria</taxon>
        <taxon>Pseudomonadati</taxon>
        <taxon>Pseudomonadota</taxon>
        <taxon>Alphaproteobacteria</taxon>
        <taxon>Sphingomonadales</taxon>
        <taxon>Sphingomonadaceae</taxon>
        <taxon>Sphingobium</taxon>
    </lineage>
</organism>
<dbReference type="EMBL" id="ATIB01000050">
    <property type="protein sequence ID" value="EQB02120.1"/>
    <property type="molecule type" value="Genomic_DNA"/>
</dbReference>
<dbReference type="Proteomes" id="UP000015524">
    <property type="component" value="Unassembled WGS sequence"/>
</dbReference>
<keyword evidence="3" id="KW-1185">Reference proteome</keyword>
<feature type="compositionally biased region" description="Polar residues" evidence="1">
    <location>
        <begin position="1"/>
        <end position="12"/>
    </location>
</feature>
<dbReference type="PATRIC" id="fig|1114964.8.peg.4466"/>
<evidence type="ECO:0000313" key="2">
    <source>
        <dbReference type="EMBL" id="EQB02120.1"/>
    </source>
</evidence>
<sequence length="53" mass="6048">MNSGFSRRSTQRLAPRRRDQHEMLQTGKMNLGIGDVIAKVHRGQWQTVGPRTS</sequence>
<protein>
    <submittedName>
        <fullName evidence="2">Uncharacterized protein</fullName>
    </submittedName>
</protein>
<dbReference type="AlphaFoldDB" id="T0HRZ6"/>
<feature type="region of interest" description="Disordered" evidence="1">
    <location>
        <begin position="1"/>
        <end position="26"/>
    </location>
</feature>
<comment type="caution">
    <text evidence="2">The sequence shown here is derived from an EMBL/GenBank/DDBJ whole genome shotgun (WGS) entry which is preliminary data.</text>
</comment>
<gene>
    <name evidence="2" type="ORF">L485_08900</name>
</gene>
<reference evidence="2 3" key="1">
    <citation type="journal article" date="2013" name="Genome Announc.">
        <title>Draft Genome Sequence of a Hexachlorocyclohexane-Degrading Bacterium, Sphingobium baderi Strain LL03T.</title>
        <authorList>
            <person name="Kaur J."/>
            <person name="Verma H."/>
            <person name="Tripathi C."/>
            <person name="Khurana J.P."/>
            <person name="Lal R."/>
        </authorList>
    </citation>
    <scope>NUCLEOTIDE SEQUENCE [LARGE SCALE GENOMIC DNA]</scope>
    <source>
        <strain evidence="2 3">LL03</strain>
    </source>
</reference>
<accession>T0HRZ6</accession>
<proteinExistence type="predicted"/>